<evidence type="ECO:0000256" key="4">
    <source>
        <dbReference type="SAM" id="MobiDB-lite"/>
    </source>
</evidence>
<gene>
    <name evidence="5" type="ORF">ACHAWU_001182</name>
</gene>
<keyword evidence="1" id="KW-0343">GTPase activation</keyword>
<proteinExistence type="predicted"/>
<dbReference type="EMBL" id="JALLBG020000232">
    <property type="protein sequence ID" value="KAL3758399.1"/>
    <property type="molecule type" value="Genomic_DNA"/>
</dbReference>
<dbReference type="SMART" id="SM00368">
    <property type="entry name" value="LRR_RI"/>
    <property type="match status" value="9"/>
</dbReference>
<dbReference type="InterPro" id="IPR027038">
    <property type="entry name" value="RanGap"/>
</dbReference>
<dbReference type="Gene3D" id="3.80.10.10">
    <property type="entry name" value="Ribonuclease Inhibitor"/>
    <property type="match status" value="2"/>
</dbReference>
<name>A0ABD3M6S9_9STRA</name>
<evidence type="ECO:0000313" key="5">
    <source>
        <dbReference type="EMBL" id="KAL3758399.1"/>
    </source>
</evidence>
<reference evidence="5 6" key="1">
    <citation type="submission" date="2024-10" db="EMBL/GenBank/DDBJ databases">
        <title>Updated reference genomes for cyclostephanoid diatoms.</title>
        <authorList>
            <person name="Roberts W.R."/>
            <person name="Alverson A.J."/>
        </authorList>
    </citation>
    <scope>NUCLEOTIDE SEQUENCE [LARGE SCALE GENOMIC DNA]</scope>
    <source>
        <strain evidence="5 6">AJA232-27</strain>
    </source>
</reference>
<dbReference type="GO" id="GO:0005096">
    <property type="term" value="F:GTPase activator activity"/>
    <property type="evidence" value="ECO:0007669"/>
    <property type="project" value="UniProtKB-KW"/>
</dbReference>
<dbReference type="InterPro" id="IPR001611">
    <property type="entry name" value="Leu-rich_rpt"/>
</dbReference>
<keyword evidence="3" id="KW-0677">Repeat</keyword>
<keyword evidence="2" id="KW-0433">Leucine-rich repeat</keyword>
<dbReference type="SUPFAM" id="SSF52047">
    <property type="entry name" value="RNI-like"/>
    <property type="match status" value="2"/>
</dbReference>
<sequence>MEQAGSGEATNNVNQQPINGGQGPRAAAAVAAVVGYQPPEVECHIVEFENEIKVQRLLRNDPSITGLTVFLSSIPEDFDEHDDYDDDPFDYEVIDDEEVEDDELADDELADDDDDDEEEEEAEGDGDVDNAVDAAAPAGGDDMSIGEGINYDDDDDDDDSNDGSELMDTDDEDDFEFWRTSVGDIGHDRYVFKGEIADAIGRSKFLRTLQIDDPSAYTGFGDVSSFFKRVAENRSIEHLALVQLDYARLDIFAILAPFLEHNDNLRCVEISGLNVPKTIPSLISALTEYKTIHLERIDVSCSNLGDRCAADLINALTAMQGLCFLLDLYLAHNKIGREGSAALGRLLNSPACNIQRVILVTNDLDDECIEVLARGLMSNTTIKLLDLQNLRLITPNGWRTFSTHYLSNSICSVEEIDLGCNNIGDEGAVSLGNSMTVNNTLKLRSLDLSSHSITSAGWRGLSTGLQSSAIEEFRLCNTNIDDEGAIAIVTALASNSALKILDMEMMNSITSAGWSQCLRQLLDSEFSLEKLVVGHNNIDDEGATILVKSLVPCTSLKVLHMMNNLSISANGWMAFFRSLLDARSSAEALLLDDNNIDDEGAAMLIRLLDKTRKIGTLSLRGNDSITCDGWWRFARALKSTTLKVLRLGVSGYRDSINSKFVRRFGKALELTSNNTLEVLSLFNNDDDPEIHPRAWEALNKALCNNSSIADIVSSNHTLYEIVESEHPHYLQVDLKTASLLQINRNGNKAEVVRTKILNYFFSGRANVSTTFVDIATKTMPNVIEWIGRDYSGLFIYELQACHACSAIKSDAVVN</sequence>
<feature type="compositionally biased region" description="Acidic residues" evidence="4">
    <location>
        <begin position="150"/>
        <end position="172"/>
    </location>
</feature>
<dbReference type="Pfam" id="PF13516">
    <property type="entry name" value="LRR_6"/>
    <property type="match status" value="2"/>
</dbReference>
<dbReference type="PANTHER" id="PTHR24113:SF12">
    <property type="entry name" value="RAN GTPASE-ACTIVATING PROTEIN 1"/>
    <property type="match status" value="1"/>
</dbReference>
<dbReference type="Proteomes" id="UP001530293">
    <property type="component" value="Unassembled WGS sequence"/>
</dbReference>
<feature type="region of interest" description="Disordered" evidence="4">
    <location>
        <begin position="1"/>
        <end position="23"/>
    </location>
</feature>
<accession>A0ABD3M6S9</accession>
<keyword evidence="6" id="KW-1185">Reference proteome</keyword>
<dbReference type="InterPro" id="IPR032675">
    <property type="entry name" value="LRR_dom_sf"/>
</dbReference>
<feature type="region of interest" description="Disordered" evidence="4">
    <location>
        <begin position="96"/>
        <end position="172"/>
    </location>
</feature>
<dbReference type="PANTHER" id="PTHR24113">
    <property type="entry name" value="RAN GTPASE-ACTIVATING PROTEIN 1"/>
    <property type="match status" value="1"/>
</dbReference>
<evidence type="ECO:0000256" key="2">
    <source>
        <dbReference type="ARBA" id="ARBA00022614"/>
    </source>
</evidence>
<organism evidence="5 6">
    <name type="scientific">Discostella pseudostelligera</name>
    <dbReference type="NCBI Taxonomy" id="259834"/>
    <lineage>
        <taxon>Eukaryota</taxon>
        <taxon>Sar</taxon>
        <taxon>Stramenopiles</taxon>
        <taxon>Ochrophyta</taxon>
        <taxon>Bacillariophyta</taxon>
        <taxon>Coscinodiscophyceae</taxon>
        <taxon>Thalassiosirophycidae</taxon>
        <taxon>Stephanodiscales</taxon>
        <taxon>Stephanodiscaceae</taxon>
        <taxon>Discostella</taxon>
    </lineage>
</organism>
<dbReference type="AlphaFoldDB" id="A0ABD3M6S9"/>
<comment type="caution">
    <text evidence="5">The sequence shown here is derived from an EMBL/GenBank/DDBJ whole genome shotgun (WGS) entry which is preliminary data.</text>
</comment>
<evidence type="ECO:0000313" key="6">
    <source>
        <dbReference type="Proteomes" id="UP001530293"/>
    </source>
</evidence>
<feature type="compositionally biased region" description="Low complexity" evidence="4">
    <location>
        <begin position="131"/>
        <end position="142"/>
    </location>
</feature>
<feature type="compositionally biased region" description="Acidic residues" evidence="4">
    <location>
        <begin position="96"/>
        <end position="130"/>
    </location>
</feature>
<protein>
    <submittedName>
        <fullName evidence="5">Uncharacterized protein</fullName>
    </submittedName>
</protein>
<evidence type="ECO:0000256" key="1">
    <source>
        <dbReference type="ARBA" id="ARBA00022468"/>
    </source>
</evidence>
<evidence type="ECO:0000256" key="3">
    <source>
        <dbReference type="ARBA" id="ARBA00022737"/>
    </source>
</evidence>
<feature type="compositionally biased region" description="Polar residues" evidence="4">
    <location>
        <begin position="8"/>
        <end position="19"/>
    </location>
</feature>